<dbReference type="Proteomes" id="UP001642720">
    <property type="component" value="Unassembled WGS sequence"/>
</dbReference>
<keyword evidence="3" id="KW-1185">Reference proteome</keyword>
<sequence>MRAGRIHMYGVLESKRHQARCSRVIPPSENELLLLLGGGSKNPITASALALKYCTGQPDDCRVAAAVSQWPNGLFVDARVHFRARMDIQYACVITSRMDEGVPLIRQAESRWEAGMRVHPEVAAMGLPKAVTTPGPEKDQLIPVPVSARTRSRPTHSSGLVQSELHMPVLQ</sequence>
<evidence type="ECO:0000313" key="2">
    <source>
        <dbReference type="EMBL" id="TFB01827.1"/>
    </source>
</evidence>
<gene>
    <name evidence="2" type="ORF">CCMA1212_006522</name>
</gene>
<comment type="caution">
    <text evidence="2">The sequence shown here is derived from an EMBL/GenBank/DDBJ whole genome shotgun (WGS) entry which is preliminary data.</text>
</comment>
<dbReference type="GeneID" id="300578188"/>
<dbReference type="EMBL" id="PPTA01000008">
    <property type="protein sequence ID" value="TFB01827.1"/>
    <property type="molecule type" value="Genomic_DNA"/>
</dbReference>
<feature type="region of interest" description="Disordered" evidence="1">
    <location>
        <begin position="146"/>
        <end position="171"/>
    </location>
</feature>
<protein>
    <submittedName>
        <fullName evidence="2">Uncharacterized protein</fullName>
    </submittedName>
</protein>
<accession>A0ABY2H221</accession>
<dbReference type="RefSeq" id="XP_073558028.1">
    <property type="nucleotide sequence ID" value="XM_073703738.1"/>
</dbReference>
<name>A0ABY2H221_9HYPO</name>
<evidence type="ECO:0000313" key="3">
    <source>
        <dbReference type="Proteomes" id="UP001642720"/>
    </source>
</evidence>
<proteinExistence type="predicted"/>
<reference evidence="2 3" key="1">
    <citation type="submission" date="2018-01" db="EMBL/GenBank/DDBJ databases">
        <title>Genome characterization of the sugarcane-associated fungus Trichoderma ghanense CCMA-1212 and their application in lignocelulose bioconversion.</title>
        <authorList>
            <person name="Steindorff A.S."/>
            <person name="Mendes T.D."/>
            <person name="Vilela E.S.D."/>
            <person name="Rodrigues D.S."/>
            <person name="Formighieri E.F."/>
            <person name="Melo I.S."/>
            <person name="Favaro L.C.L."/>
        </authorList>
    </citation>
    <scope>NUCLEOTIDE SEQUENCE [LARGE SCALE GENOMIC DNA]</scope>
    <source>
        <strain evidence="2 3">CCMA-1212</strain>
    </source>
</reference>
<evidence type="ECO:0000256" key="1">
    <source>
        <dbReference type="SAM" id="MobiDB-lite"/>
    </source>
</evidence>
<organism evidence="2 3">
    <name type="scientific">Trichoderma ghanense</name>
    <dbReference type="NCBI Taxonomy" id="65468"/>
    <lineage>
        <taxon>Eukaryota</taxon>
        <taxon>Fungi</taxon>
        <taxon>Dikarya</taxon>
        <taxon>Ascomycota</taxon>
        <taxon>Pezizomycotina</taxon>
        <taxon>Sordariomycetes</taxon>
        <taxon>Hypocreomycetidae</taxon>
        <taxon>Hypocreales</taxon>
        <taxon>Hypocreaceae</taxon>
        <taxon>Trichoderma</taxon>
    </lineage>
</organism>